<gene>
    <name evidence="1" type="ORF">EW146_g4391</name>
</gene>
<accession>A0A4S4LUV1</accession>
<dbReference type="AlphaFoldDB" id="A0A4S4LUV1"/>
<evidence type="ECO:0000313" key="2">
    <source>
        <dbReference type="Proteomes" id="UP000310158"/>
    </source>
</evidence>
<comment type="caution">
    <text evidence="1">The sequence shown here is derived from an EMBL/GenBank/DDBJ whole genome shotgun (WGS) entry which is preliminary data.</text>
</comment>
<dbReference type="OrthoDB" id="77878at2759"/>
<sequence>MSGVHVSVVFVDLFHEDSIPVGLTFGAPSSKALWDKYSMNKYDLWDSLTPSSEFLDASITLIHQETDTPSAMEIIRPRLTQLDSDVLLSNPGDATTSDAVIHHNADTSVAPTALVLDSTTGDNDLSSAISSIAPKNHAPPLLAIPIISLLYAVSYAINNLADNSPILKEFRTVLNSPVLLLSIANPTDPKATPRLYVYPKSDRMTVAPKVAAHIEDAPQLGCSE</sequence>
<reference evidence="1 2" key="1">
    <citation type="submission" date="2019-02" db="EMBL/GenBank/DDBJ databases">
        <title>Genome sequencing of the rare red list fungi Bondarzewia mesenterica.</title>
        <authorList>
            <person name="Buettner E."/>
            <person name="Kellner H."/>
        </authorList>
    </citation>
    <scope>NUCLEOTIDE SEQUENCE [LARGE SCALE GENOMIC DNA]</scope>
    <source>
        <strain evidence="1 2">DSM 108281</strain>
    </source>
</reference>
<evidence type="ECO:0000313" key="1">
    <source>
        <dbReference type="EMBL" id="THH16212.1"/>
    </source>
</evidence>
<keyword evidence="2" id="KW-1185">Reference proteome</keyword>
<name>A0A4S4LUV1_9AGAM</name>
<proteinExistence type="predicted"/>
<organism evidence="1 2">
    <name type="scientific">Bondarzewia mesenterica</name>
    <dbReference type="NCBI Taxonomy" id="1095465"/>
    <lineage>
        <taxon>Eukaryota</taxon>
        <taxon>Fungi</taxon>
        <taxon>Dikarya</taxon>
        <taxon>Basidiomycota</taxon>
        <taxon>Agaricomycotina</taxon>
        <taxon>Agaricomycetes</taxon>
        <taxon>Russulales</taxon>
        <taxon>Bondarzewiaceae</taxon>
        <taxon>Bondarzewia</taxon>
    </lineage>
</organism>
<dbReference type="EMBL" id="SGPL01000169">
    <property type="protein sequence ID" value="THH16212.1"/>
    <property type="molecule type" value="Genomic_DNA"/>
</dbReference>
<protein>
    <submittedName>
        <fullName evidence="1">Uncharacterized protein</fullName>
    </submittedName>
</protein>
<dbReference type="Proteomes" id="UP000310158">
    <property type="component" value="Unassembled WGS sequence"/>
</dbReference>